<dbReference type="SUPFAM" id="SSF55816">
    <property type="entry name" value="5'-nucleotidase (syn. UDP-sugar hydrolase), C-terminal domain"/>
    <property type="match status" value="1"/>
</dbReference>
<evidence type="ECO:0000259" key="4">
    <source>
        <dbReference type="Pfam" id="PF02872"/>
    </source>
</evidence>
<dbReference type="Pfam" id="PF00149">
    <property type="entry name" value="Metallophos"/>
    <property type="match status" value="1"/>
</dbReference>
<dbReference type="InterPro" id="IPR029052">
    <property type="entry name" value="Metallo-depent_PP-like"/>
</dbReference>
<dbReference type="GO" id="GO:0000166">
    <property type="term" value="F:nucleotide binding"/>
    <property type="evidence" value="ECO:0007669"/>
    <property type="project" value="UniProtKB-KW"/>
</dbReference>
<sequence>MPTKPNIMATDGGGLRLQEVAPNPAGHIERLFLLQGKPASQIENADILPAAPQGGRLRIFYFNDLHNHLSDLSGPTAGTHRFSQMVKRVRAADEPVLFLSIGDDHTGTMLDELIGWNEESFKLDPSYRAYSAAGVDASVLGNHEFDRGTALLVKGIRQDAAFPILSANVHGSQHLEVGTDYAPAAIALIGGLRVGMIGLTTHVETRVGQLSDPKLAVASPVTSLNNILPAIAPLVDVVLVMSHCGYGDGAHKSGKAAAARDLGEADFSIACAAAKITAKPLLILGAHTHTKLNENGLEAENIFDGIPIFQSECKGQYLGELDISVHAGNMVINGSRLHPIKPNAQGAAPDDISQRPEDYDVDFQETVIDPILAQVTEALSAKLTTVSTNRLSYKDAVLARYASESALGNFVCDTIHTRLNDLGNAADFALVNGATLQAGVEQGPLTAGDWFNVLPYADEVFIVDVTGAQLRDILHSNAQRILRSDEIGIVDHTEFLPRGFFHSSAQLRYRIVEGATAAQASVTDITVCDQPLEAQLDRTFHVIMSTYLALGGFGERWNGMPISGGVPGNLQGYDLRELPSYNTGLVFRDEISALLRGGIDLTDQTVADIDGRLIVTNTSTTEAPHETE</sequence>
<dbReference type="GO" id="GO:0016787">
    <property type="term" value="F:hydrolase activity"/>
    <property type="evidence" value="ECO:0007669"/>
    <property type="project" value="UniProtKB-KW"/>
</dbReference>
<dbReference type="PRINTS" id="PR01607">
    <property type="entry name" value="APYRASEFAMLY"/>
</dbReference>
<keyword evidence="2" id="KW-0378">Hydrolase</keyword>
<evidence type="ECO:0000313" key="6">
    <source>
        <dbReference type="Proteomes" id="UP000070371"/>
    </source>
</evidence>
<accession>A0A126UZK8</accession>
<dbReference type="PANTHER" id="PTHR11575:SF24">
    <property type="entry name" value="5'-NUCLEOTIDASE"/>
    <property type="match status" value="1"/>
</dbReference>
<keyword evidence="1" id="KW-0732">Signal</keyword>
<name>A0A126UZK8_9RHOB</name>
<reference evidence="5 6" key="1">
    <citation type="submission" date="2016-02" db="EMBL/GenBank/DDBJ databases">
        <title>Complete genome sequence of Halocynthiibacter arcticus PAMC 20958t from arctic marine sediment.</title>
        <authorList>
            <person name="Lee Y.M."/>
            <person name="Baek K."/>
            <person name="Lee H.K."/>
            <person name="Shin S.C."/>
        </authorList>
    </citation>
    <scope>NUCLEOTIDE SEQUENCE [LARGE SCALE GENOMIC DNA]</scope>
    <source>
        <strain evidence="5">PAMC 20958</strain>
    </source>
</reference>
<evidence type="ECO:0000313" key="5">
    <source>
        <dbReference type="EMBL" id="AML51145.1"/>
    </source>
</evidence>
<dbReference type="PANTHER" id="PTHR11575">
    <property type="entry name" value="5'-NUCLEOTIDASE-RELATED"/>
    <property type="match status" value="1"/>
</dbReference>
<dbReference type="Pfam" id="PF02872">
    <property type="entry name" value="5_nucleotid_C"/>
    <property type="match status" value="1"/>
</dbReference>
<dbReference type="SUPFAM" id="SSF56300">
    <property type="entry name" value="Metallo-dependent phosphatases"/>
    <property type="match status" value="1"/>
</dbReference>
<comment type="similarity">
    <text evidence="2">Belongs to the 5'-nucleotidase family.</text>
</comment>
<evidence type="ECO:0008006" key="7">
    <source>
        <dbReference type="Google" id="ProtNLM"/>
    </source>
</evidence>
<dbReference type="InterPro" id="IPR036907">
    <property type="entry name" value="5'-Nucleotdase_C_sf"/>
</dbReference>
<dbReference type="InterPro" id="IPR004843">
    <property type="entry name" value="Calcineurin-like_PHP"/>
</dbReference>
<proteinExistence type="inferred from homology"/>
<feature type="domain" description="5'-Nucleotidase C-terminal" evidence="4">
    <location>
        <begin position="399"/>
        <end position="554"/>
    </location>
</feature>
<dbReference type="KEGG" id="hat:RC74_07620"/>
<keyword evidence="2" id="KW-0547">Nucleotide-binding</keyword>
<feature type="domain" description="Calcineurin-like phosphoesterase" evidence="3">
    <location>
        <begin position="57"/>
        <end position="290"/>
    </location>
</feature>
<evidence type="ECO:0000259" key="3">
    <source>
        <dbReference type="Pfam" id="PF00149"/>
    </source>
</evidence>
<dbReference type="EMBL" id="CP014327">
    <property type="protein sequence ID" value="AML51145.1"/>
    <property type="molecule type" value="Genomic_DNA"/>
</dbReference>
<dbReference type="Proteomes" id="UP000070371">
    <property type="component" value="Chromosome"/>
</dbReference>
<keyword evidence="6" id="KW-1185">Reference proteome</keyword>
<dbReference type="Gene3D" id="3.60.21.10">
    <property type="match status" value="1"/>
</dbReference>
<dbReference type="AlphaFoldDB" id="A0A126UZK8"/>
<dbReference type="InterPro" id="IPR006179">
    <property type="entry name" value="5_nucleotidase/apyrase"/>
</dbReference>
<evidence type="ECO:0000256" key="2">
    <source>
        <dbReference type="RuleBase" id="RU362119"/>
    </source>
</evidence>
<dbReference type="OrthoDB" id="9803927at2"/>
<dbReference type="RefSeq" id="WP_062628174.1">
    <property type="nucleotide sequence ID" value="NZ_CP014327.1"/>
</dbReference>
<protein>
    <recommendedName>
        <fullName evidence="7">Bifunctional metallophosphatase/5'-nucleotidase</fullName>
    </recommendedName>
</protein>
<dbReference type="GO" id="GO:0030288">
    <property type="term" value="C:outer membrane-bounded periplasmic space"/>
    <property type="evidence" value="ECO:0007669"/>
    <property type="project" value="TreeGrafter"/>
</dbReference>
<dbReference type="InterPro" id="IPR008334">
    <property type="entry name" value="5'-Nucleotdase_C"/>
</dbReference>
<dbReference type="GO" id="GO:0009166">
    <property type="term" value="P:nucleotide catabolic process"/>
    <property type="evidence" value="ECO:0007669"/>
    <property type="project" value="InterPro"/>
</dbReference>
<organism evidence="5 6">
    <name type="scientific">Falsihalocynthiibacter arcticus</name>
    <dbReference type="NCBI Taxonomy" id="1579316"/>
    <lineage>
        <taxon>Bacteria</taxon>
        <taxon>Pseudomonadati</taxon>
        <taxon>Pseudomonadota</taxon>
        <taxon>Alphaproteobacteria</taxon>
        <taxon>Rhodobacterales</taxon>
        <taxon>Roseobacteraceae</taxon>
        <taxon>Falsihalocynthiibacter</taxon>
    </lineage>
</organism>
<gene>
    <name evidence="5" type="ORF">RC74_07620</name>
</gene>
<dbReference type="STRING" id="1579316.RC74_07620"/>
<dbReference type="Gene3D" id="3.90.780.10">
    <property type="entry name" value="5'-Nucleotidase, C-terminal domain"/>
    <property type="match status" value="1"/>
</dbReference>
<evidence type="ECO:0000256" key="1">
    <source>
        <dbReference type="ARBA" id="ARBA00022729"/>
    </source>
</evidence>